<dbReference type="InterPro" id="IPR000551">
    <property type="entry name" value="MerR-type_HTH_dom"/>
</dbReference>
<dbReference type="EMBL" id="UOGH01000173">
    <property type="protein sequence ID" value="VAX30662.1"/>
    <property type="molecule type" value="Genomic_DNA"/>
</dbReference>
<protein>
    <submittedName>
        <fullName evidence="3">Transcriptional regulator PA2737, MerR family</fullName>
    </submittedName>
</protein>
<dbReference type="PROSITE" id="PS50937">
    <property type="entry name" value="HTH_MERR_2"/>
    <property type="match status" value="1"/>
</dbReference>
<name>A0A3B1CQS6_9ZZZZ</name>
<dbReference type="InterPro" id="IPR047057">
    <property type="entry name" value="MerR_fam"/>
</dbReference>
<dbReference type="InterPro" id="IPR009061">
    <property type="entry name" value="DNA-bd_dom_put_sf"/>
</dbReference>
<gene>
    <name evidence="3" type="ORF">MNBD_NITROSPIRAE02-213</name>
</gene>
<dbReference type="PANTHER" id="PTHR30204:SF15">
    <property type="entry name" value="BLL5018 PROTEIN"/>
    <property type="match status" value="1"/>
</dbReference>
<dbReference type="CDD" id="cd04765">
    <property type="entry name" value="HTH_MlrA-like_sg2"/>
    <property type="match status" value="1"/>
</dbReference>
<sequence length="125" mass="14957">MIKARQRKTPGTHNIPEKLFYKIGEVGRITGIEPYVLRYWESEFPFLRPRKSSSGQRLYIKKDIESILEIKRLLYKERYTIEGVKKRFSEPHLRLVKPEGEDSKVRLEETISRIKSRLRDILNQL</sequence>
<dbReference type="GO" id="GO:0003700">
    <property type="term" value="F:DNA-binding transcription factor activity"/>
    <property type="evidence" value="ECO:0007669"/>
    <property type="project" value="InterPro"/>
</dbReference>
<evidence type="ECO:0000313" key="3">
    <source>
        <dbReference type="EMBL" id="VAX30662.1"/>
    </source>
</evidence>
<dbReference type="SMART" id="SM00422">
    <property type="entry name" value="HTH_MERR"/>
    <property type="match status" value="1"/>
</dbReference>
<feature type="domain" description="HTH merR-type" evidence="2">
    <location>
        <begin position="20"/>
        <end position="90"/>
    </location>
</feature>
<evidence type="ECO:0000259" key="2">
    <source>
        <dbReference type="PROSITE" id="PS50937"/>
    </source>
</evidence>
<keyword evidence="1" id="KW-0238">DNA-binding</keyword>
<accession>A0A3B1CQS6</accession>
<dbReference type="GO" id="GO:0003677">
    <property type="term" value="F:DNA binding"/>
    <property type="evidence" value="ECO:0007669"/>
    <property type="project" value="UniProtKB-KW"/>
</dbReference>
<organism evidence="3">
    <name type="scientific">hydrothermal vent metagenome</name>
    <dbReference type="NCBI Taxonomy" id="652676"/>
    <lineage>
        <taxon>unclassified sequences</taxon>
        <taxon>metagenomes</taxon>
        <taxon>ecological metagenomes</taxon>
    </lineage>
</organism>
<evidence type="ECO:0000256" key="1">
    <source>
        <dbReference type="ARBA" id="ARBA00023125"/>
    </source>
</evidence>
<dbReference type="Gene3D" id="1.10.1660.10">
    <property type="match status" value="1"/>
</dbReference>
<dbReference type="AlphaFoldDB" id="A0A3B1CQS6"/>
<dbReference type="PANTHER" id="PTHR30204">
    <property type="entry name" value="REDOX-CYCLING DRUG-SENSING TRANSCRIPTIONAL ACTIVATOR SOXR"/>
    <property type="match status" value="1"/>
</dbReference>
<dbReference type="Pfam" id="PF13411">
    <property type="entry name" value="MerR_1"/>
    <property type="match status" value="1"/>
</dbReference>
<dbReference type="SUPFAM" id="SSF46955">
    <property type="entry name" value="Putative DNA-binding domain"/>
    <property type="match status" value="1"/>
</dbReference>
<reference evidence="3" key="1">
    <citation type="submission" date="2018-06" db="EMBL/GenBank/DDBJ databases">
        <authorList>
            <person name="Zhirakovskaya E."/>
        </authorList>
    </citation>
    <scope>NUCLEOTIDE SEQUENCE</scope>
</reference>
<proteinExistence type="predicted"/>